<comment type="subcellular location">
    <subcellularLocation>
        <location evidence="1">Secreted</location>
        <location evidence="1">Cell wall</location>
    </subcellularLocation>
</comment>
<dbReference type="Proteomes" id="UP000094285">
    <property type="component" value="Unassembled WGS sequence"/>
</dbReference>
<reference evidence="8" key="1">
    <citation type="submission" date="2016-05" db="EMBL/GenBank/DDBJ databases">
        <title>Comparative genomics of biotechnologically important yeasts.</title>
        <authorList>
            <consortium name="DOE Joint Genome Institute"/>
            <person name="Riley R."/>
            <person name="Haridas S."/>
            <person name="Wolfe K.H."/>
            <person name="Lopes M.R."/>
            <person name="Hittinger C.T."/>
            <person name="Goker M."/>
            <person name="Salamov A."/>
            <person name="Wisecaver J."/>
            <person name="Long T.M."/>
            <person name="Aerts A.L."/>
            <person name="Barry K."/>
            <person name="Choi C."/>
            <person name="Clum A."/>
            <person name="Coughlan A.Y."/>
            <person name="Deshpande S."/>
            <person name="Douglass A.P."/>
            <person name="Hanson S.J."/>
            <person name="Klenk H.-P."/>
            <person name="Labutti K."/>
            <person name="Lapidus A."/>
            <person name="Lindquist E."/>
            <person name="Lipzen A."/>
            <person name="Meier-Kolthoff J.P."/>
            <person name="Ohm R.A."/>
            <person name="Otillar R.P."/>
            <person name="Pangilinan J."/>
            <person name="Peng Y."/>
            <person name="Rokas A."/>
            <person name="Rosa C.A."/>
            <person name="Scheuner C."/>
            <person name="Sibirny A.A."/>
            <person name="Slot J.C."/>
            <person name="Stielow J.B."/>
            <person name="Sun H."/>
            <person name="Kurtzman C.P."/>
            <person name="Blackwell M."/>
            <person name="Grigoriev I.V."/>
            <person name="Jeffries T.W."/>
        </authorList>
    </citation>
    <scope>NUCLEOTIDE SEQUENCE [LARGE SCALE GENOMIC DNA]</scope>
    <source>
        <strain evidence="8">NRRL Y-17324</strain>
    </source>
</reference>
<evidence type="ECO:0000313" key="7">
    <source>
        <dbReference type="EMBL" id="ODV80622.1"/>
    </source>
</evidence>
<keyword evidence="3 6" id="KW-0732">Signal</keyword>
<evidence type="ECO:0000256" key="3">
    <source>
        <dbReference type="ARBA" id="ARBA00022729"/>
    </source>
</evidence>
<keyword evidence="2" id="KW-0134">Cell wall</keyword>
<gene>
    <name evidence="7" type="ORF">CANTADRAFT_165050</name>
</gene>
<feature type="compositionally biased region" description="Basic and acidic residues" evidence="5">
    <location>
        <begin position="83"/>
        <end position="97"/>
    </location>
</feature>
<feature type="compositionally biased region" description="Low complexity" evidence="5">
    <location>
        <begin position="142"/>
        <end position="195"/>
    </location>
</feature>
<keyword evidence="4" id="KW-0325">Glycoprotein</keyword>
<dbReference type="PRINTS" id="PR01217">
    <property type="entry name" value="PRICHEXTENSN"/>
</dbReference>
<name>A0A1E4SML5_9ASCO</name>
<dbReference type="OrthoDB" id="3998251at2759"/>
<feature type="signal peptide" evidence="6">
    <location>
        <begin position="1"/>
        <end position="18"/>
    </location>
</feature>
<evidence type="ECO:0000313" key="8">
    <source>
        <dbReference type="Proteomes" id="UP000094285"/>
    </source>
</evidence>
<sequence length="219" mass="22696">MKFSSAVLLTASAGSAMSAALYSNGTSTHTDIQTTVVTITSCSDNKCSEIPQTTGLTTVTENETVYTTYCPLPSTQAPAPAPSKDHEHEHGTKTETDIKHTVITITSCADNKCTEVPQTTGVTTVTENNTVYTTYCPLPSTEAPAPGPAPTKEAPAPAPSKEAPAPAPAPSKEAPAPAPAPSKEAPAPAPSKEAPAPAPAPMYVRFVHIVFRVSNKLTR</sequence>
<evidence type="ECO:0000256" key="2">
    <source>
        <dbReference type="ARBA" id="ARBA00022512"/>
    </source>
</evidence>
<dbReference type="AlphaFoldDB" id="A0A1E4SML5"/>
<dbReference type="EMBL" id="KV453910">
    <property type="protein sequence ID" value="ODV80622.1"/>
    <property type="molecule type" value="Genomic_DNA"/>
</dbReference>
<dbReference type="GeneID" id="30980481"/>
<evidence type="ECO:0000256" key="6">
    <source>
        <dbReference type="SAM" id="SignalP"/>
    </source>
</evidence>
<dbReference type="STRING" id="984487.A0A1E4SML5"/>
<evidence type="ECO:0000256" key="1">
    <source>
        <dbReference type="ARBA" id="ARBA00004191"/>
    </source>
</evidence>
<protein>
    <recommendedName>
        <fullName evidence="9">Cell wall protein</fullName>
    </recommendedName>
</protein>
<feature type="region of interest" description="Disordered" evidence="5">
    <location>
        <begin position="142"/>
        <end position="198"/>
    </location>
</feature>
<organism evidence="7 8">
    <name type="scientific">Suhomyces tanzawaensis NRRL Y-17324</name>
    <dbReference type="NCBI Taxonomy" id="984487"/>
    <lineage>
        <taxon>Eukaryota</taxon>
        <taxon>Fungi</taxon>
        <taxon>Dikarya</taxon>
        <taxon>Ascomycota</taxon>
        <taxon>Saccharomycotina</taxon>
        <taxon>Pichiomycetes</taxon>
        <taxon>Debaryomycetaceae</taxon>
        <taxon>Suhomyces</taxon>
    </lineage>
</organism>
<dbReference type="GO" id="GO:0009277">
    <property type="term" value="C:fungal-type cell wall"/>
    <property type="evidence" value="ECO:0007669"/>
    <property type="project" value="UniProtKB-ARBA"/>
</dbReference>
<keyword evidence="8" id="KW-1185">Reference proteome</keyword>
<evidence type="ECO:0000256" key="4">
    <source>
        <dbReference type="ARBA" id="ARBA00023180"/>
    </source>
</evidence>
<keyword evidence="2" id="KW-0964">Secreted</keyword>
<dbReference type="Pfam" id="PF13928">
    <property type="entry name" value="Flocculin_t3"/>
    <property type="match status" value="2"/>
</dbReference>
<accession>A0A1E4SML5</accession>
<evidence type="ECO:0008006" key="9">
    <source>
        <dbReference type="Google" id="ProtNLM"/>
    </source>
</evidence>
<evidence type="ECO:0000256" key="5">
    <source>
        <dbReference type="SAM" id="MobiDB-lite"/>
    </source>
</evidence>
<proteinExistence type="predicted"/>
<feature type="region of interest" description="Disordered" evidence="5">
    <location>
        <begin position="75"/>
        <end position="97"/>
    </location>
</feature>
<dbReference type="RefSeq" id="XP_020065744.1">
    <property type="nucleotide sequence ID" value="XM_020206344.1"/>
</dbReference>
<feature type="chain" id="PRO_5009162867" description="Cell wall protein" evidence="6">
    <location>
        <begin position="19"/>
        <end position="219"/>
    </location>
</feature>
<dbReference type="InterPro" id="IPR025928">
    <property type="entry name" value="Flocculin_t3_rpt"/>
</dbReference>